<keyword evidence="7" id="KW-1185">Reference proteome</keyword>
<evidence type="ECO:0000313" key="6">
    <source>
        <dbReference type="EMBL" id="CAD8141533.1"/>
    </source>
</evidence>
<evidence type="ECO:0000256" key="4">
    <source>
        <dbReference type="SAM" id="Phobius"/>
    </source>
</evidence>
<evidence type="ECO:0000256" key="1">
    <source>
        <dbReference type="ARBA" id="ARBA00022574"/>
    </source>
</evidence>
<keyword evidence="1 3" id="KW-0853">WD repeat</keyword>
<keyword evidence="4" id="KW-1133">Transmembrane helix</keyword>
<evidence type="ECO:0000256" key="3">
    <source>
        <dbReference type="PROSITE-ProRule" id="PRU00221"/>
    </source>
</evidence>
<feature type="repeat" description="WD" evidence="3">
    <location>
        <begin position="17"/>
        <end position="46"/>
    </location>
</feature>
<comment type="caution">
    <text evidence="6">The sequence shown here is derived from an EMBL/GenBank/DDBJ whole genome shotgun (WGS) entry which is preliminary data.</text>
</comment>
<dbReference type="PANTHER" id="PTHR22847:SF637">
    <property type="entry name" value="WD REPEAT DOMAIN 5B"/>
    <property type="match status" value="1"/>
</dbReference>
<evidence type="ECO:0000313" key="7">
    <source>
        <dbReference type="Proteomes" id="UP000683925"/>
    </source>
</evidence>
<keyword evidence="4" id="KW-0812">Transmembrane</keyword>
<dbReference type="Pfam" id="PF00400">
    <property type="entry name" value="WD40"/>
    <property type="match status" value="1"/>
</dbReference>
<dbReference type="EMBL" id="CAJJDP010000012">
    <property type="protein sequence ID" value="CAD8141533.1"/>
    <property type="molecule type" value="Genomic_DNA"/>
</dbReference>
<evidence type="ECO:0000256" key="2">
    <source>
        <dbReference type="ARBA" id="ARBA00022737"/>
    </source>
</evidence>
<dbReference type="GO" id="GO:1990234">
    <property type="term" value="C:transferase complex"/>
    <property type="evidence" value="ECO:0007669"/>
    <property type="project" value="UniProtKB-ARBA"/>
</dbReference>
<accession>A0A8S1SM21</accession>
<protein>
    <submittedName>
        <fullName evidence="6">Uncharacterized protein</fullName>
    </submittedName>
</protein>
<dbReference type="PROSITE" id="PS50082">
    <property type="entry name" value="WD_REPEATS_2"/>
    <property type="match status" value="1"/>
</dbReference>
<keyword evidence="5" id="KW-0732">Signal</keyword>
<dbReference type="AlphaFoldDB" id="A0A8S1SM21"/>
<feature type="transmembrane region" description="Helical" evidence="4">
    <location>
        <begin position="106"/>
        <end position="123"/>
    </location>
</feature>
<gene>
    <name evidence="6" type="ORF">POCTA_138.1.T0130005</name>
</gene>
<dbReference type="OrthoDB" id="10267436at2759"/>
<sequence>MREWNQMIIAVGLIHLLSSDSKSIVSISEDNFIRLWDIKTGRIKSKYKTNKDVKQICFSSNGTTIAKQSGKFLCLWNLKTGKQMSGLLGHTNQICSVASVLMELHWNQLLIFILLLLAIILQLEKNQKQKTPDQKKIDFL</sequence>
<name>A0A8S1SM21_PAROT</name>
<dbReference type="Proteomes" id="UP000683925">
    <property type="component" value="Unassembled WGS sequence"/>
</dbReference>
<feature type="chain" id="PRO_5035907719" evidence="5">
    <location>
        <begin position="20"/>
        <end position="140"/>
    </location>
</feature>
<dbReference type="InterPro" id="IPR001680">
    <property type="entry name" value="WD40_rpt"/>
</dbReference>
<keyword evidence="4" id="KW-0472">Membrane</keyword>
<proteinExistence type="predicted"/>
<keyword evidence="2" id="KW-0677">Repeat</keyword>
<evidence type="ECO:0000256" key="5">
    <source>
        <dbReference type="SAM" id="SignalP"/>
    </source>
</evidence>
<dbReference type="PANTHER" id="PTHR22847">
    <property type="entry name" value="WD40 REPEAT PROTEIN"/>
    <property type="match status" value="1"/>
</dbReference>
<reference evidence="6" key="1">
    <citation type="submission" date="2021-01" db="EMBL/GenBank/DDBJ databases">
        <authorList>
            <consortium name="Genoscope - CEA"/>
            <person name="William W."/>
        </authorList>
    </citation>
    <scope>NUCLEOTIDE SEQUENCE</scope>
</reference>
<organism evidence="6 7">
    <name type="scientific">Paramecium octaurelia</name>
    <dbReference type="NCBI Taxonomy" id="43137"/>
    <lineage>
        <taxon>Eukaryota</taxon>
        <taxon>Sar</taxon>
        <taxon>Alveolata</taxon>
        <taxon>Ciliophora</taxon>
        <taxon>Intramacronucleata</taxon>
        <taxon>Oligohymenophorea</taxon>
        <taxon>Peniculida</taxon>
        <taxon>Parameciidae</taxon>
        <taxon>Paramecium</taxon>
    </lineage>
</organism>
<feature type="signal peptide" evidence="5">
    <location>
        <begin position="1"/>
        <end position="19"/>
    </location>
</feature>